<dbReference type="SUPFAM" id="SSF52540">
    <property type="entry name" value="P-loop containing nucleoside triphosphate hydrolases"/>
    <property type="match status" value="1"/>
</dbReference>
<dbReference type="PROSITE" id="PS50893">
    <property type="entry name" value="ABC_TRANSPORTER_2"/>
    <property type="match status" value="1"/>
</dbReference>
<evidence type="ECO:0000259" key="4">
    <source>
        <dbReference type="PROSITE" id="PS50893"/>
    </source>
</evidence>
<keyword evidence="1" id="KW-0813">Transport</keyword>
<sequence length="270" mass="30247">MDEKIRIRDVGKVYGTTHAVTALEGVDLDVMDGEFVCLVGPSGCGKSTLLRMIANLHRPTSGLVEIETQRPVPWPTAMVFQDYGIFPWKTVEQNVAFGLRPRGVGKEEARRRVAHWLERMGLTDFAKTYPGNLSGGMRQRVSIARAMVVEPEVLLMDEPFAALDAQLRRLLQEELLAIWQENSRTVVFVTHSLDEAILLGDRIVVMSARPGRIIGDYRVPFERPRTPDIRGTAEFSALEERIWAQLRAEVRRAPGGEPAGAMDDNQREVA</sequence>
<dbReference type="InterPro" id="IPR003593">
    <property type="entry name" value="AAA+_ATPase"/>
</dbReference>
<evidence type="ECO:0000256" key="3">
    <source>
        <dbReference type="ARBA" id="ARBA00022840"/>
    </source>
</evidence>
<dbReference type="Proteomes" id="UP001500655">
    <property type="component" value="Unassembled WGS sequence"/>
</dbReference>
<feature type="domain" description="ABC transporter" evidence="4">
    <location>
        <begin position="5"/>
        <end position="233"/>
    </location>
</feature>
<dbReference type="InterPro" id="IPR003439">
    <property type="entry name" value="ABC_transporter-like_ATP-bd"/>
</dbReference>
<dbReference type="InterPro" id="IPR017871">
    <property type="entry name" value="ABC_transporter-like_CS"/>
</dbReference>
<keyword evidence="2" id="KW-0547">Nucleotide-binding</keyword>
<dbReference type="CDD" id="cd03293">
    <property type="entry name" value="ABC_NrtD_SsuB_transporters"/>
    <property type="match status" value="1"/>
</dbReference>
<dbReference type="SMART" id="SM00382">
    <property type="entry name" value="AAA"/>
    <property type="match status" value="1"/>
</dbReference>
<comment type="caution">
    <text evidence="5">The sequence shown here is derived from an EMBL/GenBank/DDBJ whole genome shotgun (WGS) entry which is preliminary data.</text>
</comment>
<accession>A0ABN2JTT4</accession>
<gene>
    <name evidence="5" type="ORF">GCM10009681_06870</name>
</gene>
<evidence type="ECO:0000256" key="1">
    <source>
        <dbReference type="ARBA" id="ARBA00022448"/>
    </source>
</evidence>
<dbReference type="PANTHER" id="PTHR42788">
    <property type="entry name" value="TAURINE IMPORT ATP-BINDING PROTEIN-RELATED"/>
    <property type="match status" value="1"/>
</dbReference>
<proteinExistence type="predicted"/>
<reference evidence="6" key="1">
    <citation type="journal article" date="2019" name="Int. J. Syst. Evol. Microbiol.">
        <title>The Global Catalogue of Microorganisms (GCM) 10K type strain sequencing project: providing services to taxonomists for standard genome sequencing and annotation.</title>
        <authorList>
            <consortium name="The Broad Institute Genomics Platform"/>
            <consortium name="The Broad Institute Genome Sequencing Center for Infectious Disease"/>
            <person name="Wu L."/>
            <person name="Ma J."/>
        </authorList>
    </citation>
    <scope>NUCLEOTIDE SEQUENCE [LARGE SCALE GENOMIC DNA]</scope>
    <source>
        <strain evidence="6">JCM 13249</strain>
    </source>
</reference>
<dbReference type="PROSITE" id="PS00211">
    <property type="entry name" value="ABC_TRANSPORTER_1"/>
    <property type="match status" value="1"/>
</dbReference>
<name>A0ABN2JTT4_9ACTN</name>
<dbReference type="InterPro" id="IPR027417">
    <property type="entry name" value="P-loop_NTPase"/>
</dbReference>
<protein>
    <submittedName>
        <fullName evidence="5">ABC transporter ATP-binding protein</fullName>
    </submittedName>
</protein>
<keyword evidence="6" id="KW-1185">Reference proteome</keyword>
<keyword evidence="3 5" id="KW-0067">ATP-binding</keyword>
<organism evidence="5 6">
    <name type="scientific">Luedemannella helvata</name>
    <dbReference type="NCBI Taxonomy" id="349315"/>
    <lineage>
        <taxon>Bacteria</taxon>
        <taxon>Bacillati</taxon>
        <taxon>Actinomycetota</taxon>
        <taxon>Actinomycetes</taxon>
        <taxon>Micromonosporales</taxon>
        <taxon>Micromonosporaceae</taxon>
        <taxon>Luedemannella</taxon>
    </lineage>
</organism>
<evidence type="ECO:0000256" key="2">
    <source>
        <dbReference type="ARBA" id="ARBA00022741"/>
    </source>
</evidence>
<dbReference type="RefSeq" id="WP_344076672.1">
    <property type="nucleotide sequence ID" value="NZ_BAAALS010000002.1"/>
</dbReference>
<dbReference type="PANTHER" id="PTHR42788:SF13">
    <property type="entry name" value="ALIPHATIC SULFONATES IMPORT ATP-BINDING PROTEIN SSUB"/>
    <property type="match status" value="1"/>
</dbReference>
<dbReference type="Pfam" id="PF00005">
    <property type="entry name" value="ABC_tran"/>
    <property type="match status" value="1"/>
</dbReference>
<dbReference type="Gene3D" id="3.40.50.300">
    <property type="entry name" value="P-loop containing nucleotide triphosphate hydrolases"/>
    <property type="match status" value="1"/>
</dbReference>
<dbReference type="GO" id="GO:0005524">
    <property type="term" value="F:ATP binding"/>
    <property type="evidence" value="ECO:0007669"/>
    <property type="project" value="UniProtKB-KW"/>
</dbReference>
<evidence type="ECO:0000313" key="6">
    <source>
        <dbReference type="Proteomes" id="UP001500655"/>
    </source>
</evidence>
<dbReference type="InterPro" id="IPR050166">
    <property type="entry name" value="ABC_transporter_ATP-bind"/>
</dbReference>
<dbReference type="EMBL" id="BAAALS010000002">
    <property type="protein sequence ID" value="GAA1738728.1"/>
    <property type="molecule type" value="Genomic_DNA"/>
</dbReference>
<evidence type="ECO:0000313" key="5">
    <source>
        <dbReference type="EMBL" id="GAA1738728.1"/>
    </source>
</evidence>